<proteinExistence type="predicted"/>
<keyword evidence="1" id="KW-1133">Transmembrane helix</keyword>
<accession>A0A366HRC8</accession>
<reference evidence="2 3" key="1">
    <citation type="submission" date="2018-06" db="EMBL/GenBank/DDBJ databases">
        <title>Genomic Encyclopedia of Type Strains, Phase IV (KMG-IV): sequencing the most valuable type-strain genomes for metagenomic binning, comparative biology and taxonomic classification.</title>
        <authorList>
            <person name="Goeker M."/>
        </authorList>
    </citation>
    <scope>NUCLEOTIDE SEQUENCE [LARGE SCALE GENOMIC DNA]</scope>
    <source>
        <strain evidence="2 3">DSM 25532</strain>
    </source>
</reference>
<evidence type="ECO:0000313" key="3">
    <source>
        <dbReference type="Proteomes" id="UP000253426"/>
    </source>
</evidence>
<dbReference type="InterPro" id="IPR021279">
    <property type="entry name" value="DUF2721"/>
</dbReference>
<feature type="transmembrane region" description="Helical" evidence="1">
    <location>
        <begin position="6"/>
        <end position="24"/>
    </location>
</feature>
<dbReference type="RefSeq" id="WP_113958104.1">
    <property type="nucleotide sequence ID" value="NZ_QNRR01000002.1"/>
</dbReference>
<evidence type="ECO:0000256" key="1">
    <source>
        <dbReference type="SAM" id="Phobius"/>
    </source>
</evidence>
<name>A0A366HRC8_9BACT</name>
<dbReference type="AlphaFoldDB" id="A0A366HRC8"/>
<dbReference type="Pfam" id="PF11026">
    <property type="entry name" value="DUF2721"/>
    <property type="match status" value="1"/>
</dbReference>
<comment type="caution">
    <text evidence="2">The sequence shown here is derived from an EMBL/GenBank/DDBJ whole genome shotgun (WGS) entry which is preliminary data.</text>
</comment>
<feature type="transmembrane region" description="Helical" evidence="1">
    <location>
        <begin position="67"/>
        <end position="87"/>
    </location>
</feature>
<organism evidence="2 3">
    <name type="scientific">Roseimicrobium gellanilyticum</name>
    <dbReference type="NCBI Taxonomy" id="748857"/>
    <lineage>
        <taxon>Bacteria</taxon>
        <taxon>Pseudomonadati</taxon>
        <taxon>Verrucomicrobiota</taxon>
        <taxon>Verrucomicrobiia</taxon>
        <taxon>Verrucomicrobiales</taxon>
        <taxon>Verrucomicrobiaceae</taxon>
        <taxon>Roseimicrobium</taxon>
    </lineage>
</organism>
<protein>
    <submittedName>
        <fullName evidence="2">Uncharacterized protein DUF2721</fullName>
    </submittedName>
</protein>
<dbReference type="Proteomes" id="UP000253426">
    <property type="component" value="Unassembled WGS sequence"/>
</dbReference>
<keyword evidence="1" id="KW-0812">Transmembrane</keyword>
<keyword evidence="1" id="KW-0472">Membrane</keyword>
<sequence>MEITLATPSLLFPAISLLLLAYTNRFLGLASVVRALHAAHTAAPHEIYVQQIQNLRTRLKMIRTMQFLGVVSILLCTVAMFCLFLGWLEAGKATFGASLLFMIASLIVSAWEIQISVRALDVQLKDIERSEKGRGIFTR</sequence>
<dbReference type="OrthoDB" id="9813525at2"/>
<gene>
    <name evidence="2" type="ORF">DES53_10210</name>
</gene>
<feature type="transmembrane region" description="Helical" evidence="1">
    <location>
        <begin position="93"/>
        <end position="111"/>
    </location>
</feature>
<keyword evidence="3" id="KW-1185">Reference proteome</keyword>
<evidence type="ECO:0000313" key="2">
    <source>
        <dbReference type="EMBL" id="RBP45628.1"/>
    </source>
</evidence>
<dbReference type="EMBL" id="QNRR01000002">
    <property type="protein sequence ID" value="RBP45628.1"/>
    <property type="molecule type" value="Genomic_DNA"/>
</dbReference>